<keyword evidence="2" id="KW-0472">Membrane</keyword>
<gene>
    <name evidence="5" type="ORF">GF068_27360</name>
</gene>
<organism evidence="5 6">
    <name type="scientific">Polyangium spumosum</name>
    <dbReference type="NCBI Taxonomy" id="889282"/>
    <lineage>
        <taxon>Bacteria</taxon>
        <taxon>Pseudomonadati</taxon>
        <taxon>Myxococcota</taxon>
        <taxon>Polyangia</taxon>
        <taxon>Polyangiales</taxon>
        <taxon>Polyangiaceae</taxon>
        <taxon>Polyangium</taxon>
    </lineage>
</organism>
<feature type="transmembrane region" description="Helical" evidence="2">
    <location>
        <begin position="294"/>
        <end position="316"/>
    </location>
</feature>
<keyword evidence="2" id="KW-0812">Transmembrane</keyword>
<dbReference type="InterPro" id="IPR013229">
    <property type="entry name" value="PEGA"/>
</dbReference>
<comment type="caution">
    <text evidence="5">The sequence shown here is derived from an EMBL/GenBank/DDBJ whole genome shotgun (WGS) entry which is preliminary data.</text>
</comment>
<proteinExistence type="predicted"/>
<name>A0A6N7PXM3_9BACT</name>
<keyword evidence="2" id="KW-1133">Transmembrane helix</keyword>
<feature type="chain" id="PRO_5026758659" evidence="3">
    <location>
        <begin position="28"/>
        <end position="347"/>
    </location>
</feature>
<feature type="transmembrane region" description="Helical" evidence="2">
    <location>
        <begin position="235"/>
        <end position="258"/>
    </location>
</feature>
<keyword evidence="3" id="KW-0732">Signal</keyword>
<evidence type="ECO:0000259" key="4">
    <source>
        <dbReference type="Pfam" id="PF08308"/>
    </source>
</evidence>
<feature type="signal peptide" evidence="3">
    <location>
        <begin position="1"/>
        <end position="27"/>
    </location>
</feature>
<dbReference type="OrthoDB" id="5503641at2"/>
<accession>A0A6N7PXM3</accession>
<evidence type="ECO:0000313" key="5">
    <source>
        <dbReference type="EMBL" id="MRG95606.1"/>
    </source>
</evidence>
<dbReference type="AlphaFoldDB" id="A0A6N7PXM3"/>
<feature type="region of interest" description="Disordered" evidence="1">
    <location>
        <begin position="207"/>
        <end position="227"/>
    </location>
</feature>
<feature type="domain" description="PEGA" evidence="4">
    <location>
        <begin position="134"/>
        <end position="203"/>
    </location>
</feature>
<protein>
    <submittedName>
        <fullName evidence="5">PEGA domain-containing protein</fullName>
    </submittedName>
</protein>
<evidence type="ECO:0000313" key="6">
    <source>
        <dbReference type="Proteomes" id="UP000440224"/>
    </source>
</evidence>
<evidence type="ECO:0000256" key="3">
    <source>
        <dbReference type="SAM" id="SignalP"/>
    </source>
</evidence>
<keyword evidence="6" id="KW-1185">Reference proteome</keyword>
<dbReference type="Proteomes" id="UP000440224">
    <property type="component" value="Unassembled WGS sequence"/>
</dbReference>
<dbReference type="Gene3D" id="2.60.40.1120">
    <property type="entry name" value="Carboxypeptidase-like, regulatory domain"/>
    <property type="match status" value="1"/>
</dbReference>
<reference evidence="5 6" key="1">
    <citation type="submission" date="2019-10" db="EMBL/GenBank/DDBJ databases">
        <title>A soil myxobacterium in the family Polyangiaceae.</title>
        <authorList>
            <person name="Li Y."/>
            <person name="Wang J."/>
        </authorList>
    </citation>
    <scope>NUCLEOTIDE SEQUENCE [LARGE SCALE GENOMIC DNA]</scope>
    <source>
        <strain evidence="5 6">DSM 14734</strain>
    </source>
</reference>
<evidence type="ECO:0000256" key="1">
    <source>
        <dbReference type="SAM" id="MobiDB-lite"/>
    </source>
</evidence>
<dbReference type="EMBL" id="WJIE01000008">
    <property type="protein sequence ID" value="MRG95606.1"/>
    <property type="molecule type" value="Genomic_DNA"/>
</dbReference>
<dbReference type="RefSeq" id="WP_153822421.1">
    <property type="nucleotide sequence ID" value="NZ_WJIE01000008.1"/>
</dbReference>
<dbReference type="Pfam" id="PF08308">
    <property type="entry name" value="PEGA"/>
    <property type="match status" value="1"/>
</dbReference>
<evidence type="ECO:0000256" key="2">
    <source>
        <dbReference type="SAM" id="Phobius"/>
    </source>
</evidence>
<sequence length="347" mass="35180">MRQTPSRLGAAATIVALGLSLSGAANAQGKQPSAAAKQTARQLLVDCRAKLAANKLPEALKDCQGAHAIMGVPSTGLDLARVHEAMGRLVEAREIALEVTRFDNAAGNDAFATAMTEAEALAKALEPKIPSLVINVSGPPEGAKITVKVDAETIPQAAISLPYKVNPGEHTVMVSTPGFGQAQQKVSVTAGQTRAVDVTLRPATGDGADVVDPFGEPDDLSSTAGTEGGGRQIPVWAWIAGGVGLVGAGVAVGFGLSFADAQETVSRDCPNNACNESYTQQEAQALQARWNRTLGLTVAGSVVGAAGIGAAIYGIVTAPKKGEAAPKAGFVPWIGPSGVGASAFGHF</sequence>